<dbReference type="EC" id="5.4.99.12" evidence="4"/>
<dbReference type="InterPro" id="IPR020095">
    <property type="entry name" value="PsdUridine_synth_TruA_C"/>
</dbReference>
<dbReference type="Gene3D" id="3.30.70.660">
    <property type="entry name" value="Pseudouridine synthase I, catalytic domain, C-terminal subdomain"/>
    <property type="match status" value="1"/>
</dbReference>
<proteinExistence type="inferred from homology"/>
<accession>A0A1X7KCQ0</accession>
<feature type="domain" description="Pseudouridine synthase I TruA alpha/beta" evidence="8">
    <location>
        <begin position="149"/>
        <end position="259"/>
    </location>
</feature>
<dbReference type="PANTHER" id="PTHR11142:SF0">
    <property type="entry name" value="TRNA PSEUDOURIDINE SYNTHASE-LIKE 1"/>
    <property type="match status" value="1"/>
</dbReference>
<evidence type="ECO:0000256" key="2">
    <source>
        <dbReference type="ARBA" id="ARBA00022694"/>
    </source>
</evidence>
<evidence type="ECO:0000256" key="1">
    <source>
        <dbReference type="ARBA" id="ARBA00009375"/>
    </source>
</evidence>
<evidence type="ECO:0000259" key="8">
    <source>
        <dbReference type="Pfam" id="PF01416"/>
    </source>
</evidence>
<dbReference type="PIRSF" id="PIRSF001430">
    <property type="entry name" value="tRNA_psdUrid_synth"/>
    <property type="match status" value="1"/>
</dbReference>
<comment type="subunit">
    <text evidence="4">Homodimer.</text>
</comment>
<evidence type="ECO:0000313" key="9">
    <source>
        <dbReference type="EMBL" id="SMG38976.1"/>
    </source>
</evidence>
<keyword evidence="2 4" id="KW-0819">tRNA processing</keyword>
<dbReference type="HAMAP" id="MF_00171">
    <property type="entry name" value="TruA"/>
    <property type="match status" value="1"/>
</dbReference>
<comment type="caution">
    <text evidence="4">Lacks conserved residue(s) required for the propagation of feature annotation.</text>
</comment>
<dbReference type="GO" id="GO:0160147">
    <property type="term" value="F:tRNA pseudouridine(38-40) synthase activity"/>
    <property type="evidence" value="ECO:0007669"/>
    <property type="project" value="UniProtKB-EC"/>
</dbReference>
<protein>
    <recommendedName>
        <fullName evidence="4">tRNA pseudouridine synthase A</fullName>
        <ecNumber evidence="4">5.4.99.12</ecNumber>
    </recommendedName>
    <alternativeName>
        <fullName evidence="4">tRNA pseudouridine(38-40) synthase</fullName>
    </alternativeName>
    <alternativeName>
        <fullName evidence="4">tRNA pseudouridylate synthase I</fullName>
    </alternativeName>
    <alternativeName>
        <fullName evidence="4">tRNA-uridine isomerase I</fullName>
    </alternativeName>
</protein>
<dbReference type="OrthoDB" id="9811823at2"/>
<dbReference type="InterPro" id="IPR001406">
    <property type="entry name" value="PsdUridine_synth_TruA"/>
</dbReference>
<dbReference type="PANTHER" id="PTHR11142">
    <property type="entry name" value="PSEUDOURIDYLATE SYNTHASE"/>
    <property type="match status" value="1"/>
</dbReference>
<dbReference type="SUPFAM" id="SSF55120">
    <property type="entry name" value="Pseudouridine synthase"/>
    <property type="match status" value="1"/>
</dbReference>
<dbReference type="InterPro" id="IPR020103">
    <property type="entry name" value="PsdUridine_synth_cat_dom_sf"/>
</dbReference>
<gene>
    <name evidence="4" type="primary">truA</name>
    <name evidence="9" type="ORF">SAMN05661096_02596</name>
</gene>
<evidence type="ECO:0000313" key="10">
    <source>
        <dbReference type="Proteomes" id="UP000193804"/>
    </source>
</evidence>
<dbReference type="NCBIfam" id="TIGR00071">
    <property type="entry name" value="hisT_truA"/>
    <property type="match status" value="1"/>
</dbReference>
<dbReference type="Pfam" id="PF01416">
    <property type="entry name" value="PseudoU_synth_1"/>
    <property type="match status" value="1"/>
</dbReference>
<dbReference type="GO" id="GO:0003723">
    <property type="term" value="F:RNA binding"/>
    <property type="evidence" value="ECO:0007669"/>
    <property type="project" value="InterPro"/>
</dbReference>
<evidence type="ECO:0000256" key="4">
    <source>
        <dbReference type="HAMAP-Rule" id="MF_00171"/>
    </source>
</evidence>
<dbReference type="Gene3D" id="3.30.70.580">
    <property type="entry name" value="Pseudouridine synthase I, catalytic domain, N-terminal subdomain"/>
    <property type="match status" value="1"/>
</dbReference>
<dbReference type="RefSeq" id="WP_085517763.1">
    <property type="nucleotide sequence ID" value="NZ_FXAW01000005.1"/>
</dbReference>
<evidence type="ECO:0000256" key="5">
    <source>
        <dbReference type="PIRSR" id="PIRSR001430-1"/>
    </source>
</evidence>
<name>A0A1X7KCQ0_9BACT</name>
<feature type="binding site" evidence="4 6">
    <location>
        <position position="116"/>
    </location>
    <ligand>
        <name>substrate</name>
    </ligand>
</feature>
<dbReference type="AlphaFoldDB" id="A0A1X7KCQ0"/>
<keyword evidence="3 4" id="KW-0413">Isomerase</keyword>
<evidence type="ECO:0000256" key="6">
    <source>
        <dbReference type="PIRSR" id="PIRSR001430-2"/>
    </source>
</evidence>
<feature type="active site" description="Nucleophile" evidence="4 5">
    <location>
        <position position="58"/>
    </location>
</feature>
<sequence>MASRFDYFYLVEIQYLGFRYHGWQFQHGLKTLQGMLEKTFNFLFEGEKFKILGAGRTDAMVSAQSAYFELFTDRRLDVVDFQHELNYNLPPDISVINFKETDKQFNVIQDVRLKTYHYFFASVTKKFPFASPFMNCIHNDLNISKMEEAAKLFEGERDFNYFVMGEAENKVTVRTIEYSRIEENSELTASFFPEKSYIFKVKGKGFMRYQVRLMMGALIRIGRNEITLQDIENTLQGKTPNFDKLNAAASGLMVKNIEFKT</sequence>
<comment type="similarity">
    <text evidence="1 4 7">Belongs to the tRNA pseudouridine synthase TruA family.</text>
</comment>
<evidence type="ECO:0000256" key="3">
    <source>
        <dbReference type="ARBA" id="ARBA00023235"/>
    </source>
</evidence>
<keyword evidence="10" id="KW-1185">Reference proteome</keyword>
<comment type="catalytic activity">
    <reaction evidence="4 7">
        <text>uridine(38/39/40) in tRNA = pseudouridine(38/39/40) in tRNA</text>
        <dbReference type="Rhea" id="RHEA:22376"/>
        <dbReference type="Rhea" id="RHEA-COMP:10085"/>
        <dbReference type="Rhea" id="RHEA-COMP:10087"/>
        <dbReference type="ChEBI" id="CHEBI:65314"/>
        <dbReference type="ChEBI" id="CHEBI:65315"/>
        <dbReference type="EC" id="5.4.99.12"/>
    </reaction>
</comment>
<dbReference type="InterPro" id="IPR020094">
    <property type="entry name" value="TruA/RsuA/RluB/E/F_N"/>
</dbReference>
<comment type="function">
    <text evidence="4">Formation of pseudouridine at positions 38, 39 and 40 in the anticodon stem and loop of transfer RNAs.</text>
</comment>
<dbReference type="STRING" id="1028.SAMN05661096_02596"/>
<organism evidence="9 10">
    <name type="scientific">Marivirga sericea</name>
    <dbReference type="NCBI Taxonomy" id="1028"/>
    <lineage>
        <taxon>Bacteria</taxon>
        <taxon>Pseudomonadati</taxon>
        <taxon>Bacteroidota</taxon>
        <taxon>Cytophagia</taxon>
        <taxon>Cytophagales</taxon>
        <taxon>Marivirgaceae</taxon>
        <taxon>Marivirga</taxon>
    </lineage>
</organism>
<dbReference type="EMBL" id="FXAW01000005">
    <property type="protein sequence ID" value="SMG38976.1"/>
    <property type="molecule type" value="Genomic_DNA"/>
</dbReference>
<dbReference type="InterPro" id="IPR020097">
    <property type="entry name" value="PsdUridine_synth_TruA_a/b_dom"/>
</dbReference>
<reference evidence="10" key="1">
    <citation type="submission" date="2017-04" db="EMBL/GenBank/DDBJ databases">
        <authorList>
            <person name="Varghese N."/>
            <person name="Submissions S."/>
        </authorList>
    </citation>
    <scope>NUCLEOTIDE SEQUENCE [LARGE SCALE GENOMIC DNA]</scope>
    <source>
        <strain evidence="10">DSM 4125</strain>
    </source>
</reference>
<evidence type="ECO:0000256" key="7">
    <source>
        <dbReference type="RuleBase" id="RU003792"/>
    </source>
</evidence>
<dbReference type="Proteomes" id="UP000193804">
    <property type="component" value="Unassembled WGS sequence"/>
</dbReference>
<dbReference type="GO" id="GO:0031119">
    <property type="term" value="P:tRNA pseudouridine synthesis"/>
    <property type="evidence" value="ECO:0007669"/>
    <property type="project" value="UniProtKB-UniRule"/>
</dbReference>